<dbReference type="GO" id="GO:0004789">
    <property type="term" value="F:thiamine-phosphate diphosphorylase activity"/>
    <property type="evidence" value="ECO:0007669"/>
    <property type="project" value="TreeGrafter"/>
</dbReference>
<evidence type="ECO:0000313" key="4">
    <source>
        <dbReference type="EMBL" id="VAX06611.1"/>
    </source>
</evidence>
<name>A0A3B1AXW2_9ZZZZ</name>
<comment type="pathway">
    <text evidence="1">Cofactor biosynthesis; thiamine diphosphate biosynthesis.</text>
</comment>
<dbReference type="GO" id="GO:0005737">
    <property type="term" value="C:cytoplasm"/>
    <property type="evidence" value="ECO:0007669"/>
    <property type="project" value="TreeGrafter"/>
</dbReference>
<sequence>MIEKMLTLADIANRLNQEYCQNYWQDHKKGQGLPSLFFVTDQQAVPYPEKVISELTKGAAVIFRDYDHPSRAALCAELAKLCQKKNILFLVAGDILLAEKIGAGGVHLPEMMMMQAGDIRRNYPHWMITAACHDLNSVRQAGKLPIDAALIAPVFPTHSHAETLTAERKTLGRRGVQDMVKAAGLPLYGLGGVSSLNGHELIGSGLVGLAAIRGFQIA</sequence>
<reference evidence="4" key="1">
    <citation type="submission" date="2018-06" db="EMBL/GenBank/DDBJ databases">
        <authorList>
            <person name="Zhirakovskaya E."/>
        </authorList>
    </citation>
    <scope>NUCLEOTIDE SEQUENCE</scope>
</reference>
<dbReference type="Gene3D" id="3.20.20.70">
    <property type="entry name" value="Aldolase class I"/>
    <property type="match status" value="1"/>
</dbReference>
<dbReference type="InterPro" id="IPR013785">
    <property type="entry name" value="Aldolase_TIM"/>
</dbReference>
<keyword evidence="2" id="KW-0784">Thiamine biosynthesis</keyword>
<evidence type="ECO:0000256" key="2">
    <source>
        <dbReference type="ARBA" id="ARBA00022977"/>
    </source>
</evidence>
<proteinExistence type="predicted"/>
<accession>A0A3B1AXW2</accession>
<gene>
    <name evidence="4" type="ORF">MNBD_ALPHA03-1963</name>
</gene>
<organism evidence="4">
    <name type="scientific">hydrothermal vent metagenome</name>
    <dbReference type="NCBI Taxonomy" id="652676"/>
    <lineage>
        <taxon>unclassified sequences</taxon>
        <taxon>metagenomes</taxon>
        <taxon>ecological metagenomes</taxon>
    </lineage>
</organism>
<dbReference type="AlphaFoldDB" id="A0A3B1AXW2"/>
<dbReference type="CDD" id="cd00564">
    <property type="entry name" value="TMP_TenI"/>
    <property type="match status" value="1"/>
</dbReference>
<evidence type="ECO:0000256" key="1">
    <source>
        <dbReference type="ARBA" id="ARBA00004948"/>
    </source>
</evidence>
<dbReference type="InterPro" id="IPR036206">
    <property type="entry name" value="ThiamineP_synth_sf"/>
</dbReference>
<dbReference type="EMBL" id="UOFW01000169">
    <property type="protein sequence ID" value="VAX06611.1"/>
    <property type="molecule type" value="Genomic_DNA"/>
</dbReference>
<dbReference type="GO" id="GO:0009228">
    <property type="term" value="P:thiamine biosynthetic process"/>
    <property type="evidence" value="ECO:0007669"/>
    <property type="project" value="UniProtKB-KW"/>
</dbReference>
<dbReference type="SUPFAM" id="SSF51391">
    <property type="entry name" value="Thiamin phosphate synthase"/>
    <property type="match status" value="1"/>
</dbReference>
<protein>
    <recommendedName>
        <fullName evidence="3">Thiamine phosphate synthase/TenI domain-containing protein</fullName>
    </recommendedName>
</protein>
<dbReference type="PANTHER" id="PTHR20857:SF23">
    <property type="entry name" value="THIAMINE BIOSYNTHETIC BIFUNCTIONAL ENZYME"/>
    <property type="match status" value="1"/>
</dbReference>
<dbReference type="InterPro" id="IPR022998">
    <property type="entry name" value="ThiamineP_synth_TenI"/>
</dbReference>
<evidence type="ECO:0000259" key="3">
    <source>
        <dbReference type="Pfam" id="PF02581"/>
    </source>
</evidence>
<dbReference type="Pfam" id="PF02581">
    <property type="entry name" value="TMP-TENI"/>
    <property type="match status" value="1"/>
</dbReference>
<feature type="domain" description="Thiamine phosphate synthase/TenI" evidence="3">
    <location>
        <begin position="36"/>
        <end position="214"/>
    </location>
</feature>
<dbReference type="PANTHER" id="PTHR20857">
    <property type="entry name" value="THIAMINE-PHOSPHATE PYROPHOSPHORYLASE"/>
    <property type="match status" value="1"/>
</dbReference>